<comment type="caution">
    <text evidence="1">The sequence shown here is derived from an EMBL/GenBank/DDBJ whole genome shotgun (WGS) entry which is preliminary data.</text>
</comment>
<protein>
    <submittedName>
        <fullName evidence="1">Uncharacterized protein</fullName>
    </submittedName>
</protein>
<gene>
    <name evidence="1" type="ORF">RHMOL_Rhmol06G0115200</name>
</gene>
<keyword evidence="2" id="KW-1185">Reference proteome</keyword>
<organism evidence="1 2">
    <name type="scientific">Rhododendron molle</name>
    <name type="common">Chinese azalea</name>
    <name type="synonym">Azalea mollis</name>
    <dbReference type="NCBI Taxonomy" id="49168"/>
    <lineage>
        <taxon>Eukaryota</taxon>
        <taxon>Viridiplantae</taxon>
        <taxon>Streptophyta</taxon>
        <taxon>Embryophyta</taxon>
        <taxon>Tracheophyta</taxon>
        <taxon>Spermatophyta</taxon>
        <taxon>Magnoliopsida</taxon>
        <taxon>eudicotyledons</taxon>
        <taxon>Gunneridae</taxon>
        <taxon>Pentapetalae</taxon>
        <taxon>asterids</taxon>
        <taxon>Ericales</taxon>
        <taxon>Ericaceae</taxon>
        <taxon>Ericoideae</taxon>
        <taxon>Rhodoreae</taxon>
        <taxon>Rhododendron</taxon>
    </lineage>
</organism>
<dbReference type="EMBL" id="CM046393">
    <property type="protein sequence ID" value="KAI8550540.1"/>
    <property type="molecule type" value="Genomic_DNA"/>
</dbReference>
<reference evidence="1" key="1">
    <citation type="submission" date="2022-02" db="EMBL/GenBank/DDBJ databases">
        <title>Plant Genome Project.</title>
        <authorList>
            <person name="Zhang R.-G."/>
        </authorList>
    </citation>
    <scope>NUCLEOTIDE SEQUENCE</scope>
    <source>
        <strain evidence="1">AT1</strain>
    </source>
</reference>
<evidence type="ECO:0000313" key="1">
    <source>
        <dbReference type="EMBL" id="KAI8550540.1"/>
    </source>
</evidence>
<proteinExistence type="predicted"/>
<accession>A0ACC0NBH4</accession>
<sequence length="84" mass="9370">MVLAFFFLGGLLTTRASFSLSQEATWSLGVRSCRLLGYNFLWVCSGFIYFGFFCPCVSPLQESSSPTVQGCRCFLVLVCVSWVM</sequence>
<name>A0ACC0NBH4_RHOML</name>
<dbReference type="Proteomes" id="UP001062846">
    <property type="component" value="Chromosome 6"/>
</dbReference>
<evidence type="ECO:0000313" key="2">
    <source>
        <dbReference type="Proteomes" id="UP001062846"/>
    </source>
</evidence>